<protein>
    <recommendedName>
        <fullName evidence="1">F-box associated beta-propeller type 1 domain-containing protein</fullName>
    </recommendedName>
</protein>
<dbReference type="AlphaFoldDB" id="A0A6L2L538"/>
<dbReference type="PANTHER" id="PTHR31672">
    <property type="entry name" value="BNACNNG10540D PROTEIN"/>
    <property type="match status" value="1"/>
</dbReference>
<dbReference type="Pfam" id="PF07734">
    <property type="entry name" value="FBA_1"/>
    <property type="match status" value="1"/>
</dbReference>
<dbReference type="InterPro" id="IPR017451">
    <property type="entry name" value="F-box-assoc_interact_dom"/>
</dbReference>
<comment type="caution">
    <text evidence="2">The sequence shown here is derived from an EMBL/GenBank/DDBJ whole genome shotgun (WGS) entry which is preliminary data.</text>
</comment>
<gene>
    <name evidence="2" type="ORF">Tci_028138</name>
</gene>
<feature type="domain" description="F-box associated beta-propeller type 1" evidence="1">
    <location>
        <begin position="86"/>
        <end position="349"/>
    </location>
</feature>
<evidence type="ECO:0000259" key="1">
    <source>
        <dbReference type="Pfam" id="PF07734"/>
    </source>
</evidence>
<proteinExistence type="predicted"/>
<dbReference type="PANTHER" id="PTHR31672:SF13">
    <property type="entry name" value="F-BOX PROTEIN CPR30-LIKE"/>
    <property type="match status" value="1"/>
</dbReference>
<dbReference type="NCBIfam" id="TIGR01640">
    <property type="entry name" value="F_box_assoc_1"/>
    <property type="match status" value="1"/>
</dbReference>
<organism evidence="2">
    <name type="scientific">Tanacetum cinerariifolium</name>
    <name type="common">Dalmatian daisy</name>
    <name type="synonym">Chrysanthemum cinerariifolium</name>
    <dbReference type="NCBI Taxonomy" id="118510"/>
    <lineage>
        <taxon>Eukaryota</taxon>
        <taxon>Viridiplantae</taxon>
        <taxon>Streptophyta</taxon>
        <taxon>Embryophyta</taxon>
        <taxon>Tracheophyta</taxon>
        <taxon>Spermatophyta</taxon>
        <taxon>Magnoliopsida</taxon>
        <taxon>eudicotyledons</taxon>
        <taxon>Gunneridae</taxon>
        <taxon>Pentapetalae</taxon>
        <taxon>asterids</taxon>
        <taxon>campanulids</taxon>
        <taxon>Asterales</taxon>
        <taxon>Asteraceae</taxon>
        <taxon>Asteroideae</taxon>
        <taxon>Anthemideae</taxon>
        <taxon>Anthemidinae</taxon>
        <taxon>Tanacetum</taxon>
    </lineage>
</organism>
<accession>A0A6L2L538</accession>
<dbReference type="InterPro" id="IPR050796">
    <property type="entry name" value="SCF_F-box_component"/>
</dbReference>
<name>A0A6L2L538_TANCI</name>
<sequence length="401" mass="46341">MLKNFKNGRLVQWLQLNPKKSLADQDSLQLTKTNSRRNEFHVGYWLILRFMVKFAGFTCDYDNDFAKLHHHRAISNTNTDHSRVFIMSCNSSHSVNFALASCYEGFNDDDTSAIVTLNNPLEKTPLVDNYELMMGSCYGLIYFACYNDHILLWNPTTQEKRLIPHSSAIQKKSKKKIPHWSPSFLDRTRFYRLGYDLITDDYKMLRATHSISSKSISSEVFSLKTGSWRTVQDSHIDINRPDKIKIFSNGAVHWLVRTVCGSDKLDTILSFDMKEETFKETALPNITRSEYTGFVVLGDLKGCLYAVYGGDGGVDLDIWVMNEYGVENSWSMMIRLSCVEFGSDYSMWHVCFTHEDDVVISVEWDIVRYNLSDKTMKKFKRCLTDWTSPLVYTETLVSPYV</sequence>
<dbReference type="EMBL" id="BKCJ010003616">
    <property type="protein sequence ID" value="GEU56160.1"/>
    <property type="molecule type" value="Genomic_DNA"/>
</dbReference>
<evidence type="ECO:0000313" key="2">
    <source>
        <dbReference type="EMBL" id="GEU56160.1"/>
    </source>
</evidence>
<reference evidence="2" key="1">
    <citation type="journal article" date="2019" name="Sci. Rep.">
        <title>Draft genome of Tanacetum cinerariifolium, the natural source of mosquito coil.</title>
        <authorList>
            <person name="Yamashiro T."/>
            <person name="Shiraishi A."/>
            <person name="Satake H."/>
            <person name="Nakayama K."/>
        </authorList>
    </citation>
    <scope>NUCLEOTIDE SEQUENCE</scope>
</reference>
<dbReference type="InterPro" id="IPR006527">
    <property type="entry name" value="F-box-assoc_dom_typ1"/>
</dbReference>